<name>A0ABS7ZHG1_9MICO</name>
<keyword evidence="5" id="KW-0547">Nucleotide-binding</keyword>
<dbReference type="EMBL" id="JAIXCQ010000010">
    <property type="protein sequence ID" value="MCA5894452.1"/>
    <property type="molecule type" value="Genomic_DNA"/>
</dbReference>
<organism evidence="12 13">
    <name type="scientific">Isoptericola luteus</name>
    <dbReference type="NCBI Taxonomy" id="2879484"/>
    <lineage>
        <taxon>Bacteria</taxon>
        <taxon>Bacillati</taxon>
        <taxon>Actinomycetota</taxon>
        <taxon>Actinomycetes</taxon>
        <taxon>Micrococcales</taxon>
        <taxon>Promicromonosporaceae</taxon>
        <taxon>Isoptericola</taxon>
    </lineage>
</organism>
<dbReference type="InterPro" id="IPR036890">
    <property type="entry name" value="HATPase_C_sf"/>
</dbReference>
<dbReference type="InterPro" id="IPR011712">
    <property type="entry name" value="Sig_transdc_His_kin_sub3_dim/P"/>
</dbReference>
<feature type="domain" description="Histidine kinase/HSP90-like ATPase" evidence="11">
    <location>
        <begin position="364"/>
        <end position="470"/>
    </location>
</feature>
<comment type="catalytic activity">
    <reaction evidence="1">
        <text>ATP + protein L-histidine = ADP + protein N-phospho-L-histidine.</text>
        <dbReference type="EC" id="2.7.13.3"/>
    </reaction>
</comment>
<evidence type="ECO:0000256" key="9">
    <source>
        <dbReference type="SAM" id="MobiDB-lite"/>
    </source>
</evidence>
<keyword evidence="6 12" id="KW-0418">Kinase</keyword>
<keyword evidence="10" id="KW-0472">Membrane</keyword>
<dbReference type="Pfam" id="PF07730">
    <property type="entry name" value="HisKA_3"/>
    <property type="match status" value="1"/>
</dbReference>
<dbReference type="GO" id="GO:0016301">
    <property type="term" value="F:kinase activity"/>
    <property type="evidence" value="ECO:0007669"/>
    <property type="project" value="UniProtKB-KW"/>
</dbReference>
<feature type="compositionally biased region" description="Gly residues" evidence="9">
    <location>
        <begin position="309"/>
        <end position="321"/>
    </location>
</feature>
<evidence type="ECO:0000259" key="11">
    <source>
        <dbReference type="SMART" id="SM00387"/>
    </source>
</evidence>
<dbReference type="SUPFAM" id="SSF55874">
    <property type="entry name" value="ATPase domain of HSP90 chaperone/DNA topoisomerase II/histidine kinase"/>
    <property type="match status" value="1"/>
</dbReference>
<keyword evidence="8" id="KW-0902">Two-component regulatory system</keyword>
<evidence type="ECO:0000256" key="7">
    <source>
        <dbReference type="ARBA" id="ARBA00022840"/>
    </source>
</evidence>
<feature type="region of interest" description="Disordered" evidence="9">
    <location>
        <begin position="301"/>
        <end position="330"/>
    </location>
</feature>
<dbReference type="InterPro" id="IPR003594">
    <property type="entry name" value="HATPase_dom"/>
</dbReference>
<evidence type="ECO:0000256" key="4">
    <source>
        <dbReference type="ARBA" id="ARBA00022679"/>
    </source>
</evidence>
<evidence type="ECO:0000313" key="13">
    <source>
        <dbReference type="Proteomes" id="UP001319870"/>
    </source>
</evidence>
<dbReference type="Pfam" id="PF02518">
    <property type="entry name" value="HATPase_c"/>
    <property type="match status" value="1"/>
</dbReference>
<keyword evidence="3" id="KW-0597">Phosphoprotein</keyword>
<evidence type="ECO:0000256" key="2">
    <source>
        <dbReference type="ARBA" id="ARBA00012438"/>
    </source>
</evidence>
<dbReference type="EC" id="2.7.13.3" evidence="2"/>
<dbReference type="Proteomes" id="UP001319870">
    <property type="component" value="Unassembled WGS sequence"/>
</dbReference>
<evidence type="ECO:0000256" key="5">
    <source>
        <dbReference type="ARBA" id="ARBA00022741"/>
    </source>
</evidence>
<comment type="caution">
    <text evidence="12">The sequence shown here is derived from an EMBL/GenBank/DDBJ whole genome shotgun (WGS) entry which is preliminary data.</text>
</comment>
<feature type="transmembrane region" description="Helical" evidence="10">
    <location>
        <begin position="177"/>
        <end position="203"/>
    </location>
</feature>
<dbReference type="CDD" id="cd16917">
    <property type="entry name" value="HATPase_UhpB-NarQ-NarX-like"/>
    <property type="match status" value="1"/>
</dbReference>
<keyword evidence="7" id="KW-0067">ATP-binding</keyword>
<dbReference type="SMART" id="SM00387">
    <property type="entry name" value="HATPase_c"/>
    <property type="match status" value="1"/>
</dbReference>
<evidence type="ECO:0000256" key="6">
    <source>
        <dbReference type="ARBA" id="ARBA00022777"/>
    </source>
</evidence>
<dbReference type="PANTHER" id="PTHR24421">
    <property type="entry name" value="NITRATE/NITRITE SENSOR PROTEIN NARX-RELATED"/>
    <property type="match status" value="1"/>
</dbReference>
<dbReference type="Gene3D" id="3.30.565.10">
    <property type="entry name" value="Histidine kinase-like ATPase, C-terminal domain"/>
    <property type="match status" value="1"/>
</dbReference>
<accession>A0ABS7ZHG1</accession>
<protein>
    <recommendedName>
        <fullName evidence="2">histidine kinase</fullName>
        <ecNumber evidence="2">2.7.13.3</ecNumber>
    </recommendedName>
</protein>
<dbReference type="Gene3D" id="1.20.5.1930">
    <property type="match status" value="1"/>
</dbReference>
<keyword evidence="10" id="KW-0812">Transmembrane</keyword>
<evidence type="ECO:0000256" key="8">
    <source>
        <dbReference type="ARBA" id="ARBA00023012"/>
    </source>
</evidence>
<keyword evidence="13" id="KW-1185">Reference proteome</keyword>
<reference evidence="12 13" key="1">
    <citation type="submission" date="2021-09" db="EMBL/GenBank/DDBJ databases">
        <title>Isoptericola luteus sp. nov., a novel bacterium isolated from Harbin, the capital city of Heilongjiang province.</title>
        <authorList>
            <person name="Li J."/>
        </authorList>
    </citation>
    <scope>NUCLEOTIDE SEQUENCE [LARGE SCALE GENOMIC DNA]</scope>
    <source>
        <strain evidence="12 13">NEAU-Y5</strain>
    </source>
</reference>
<evidence type="ECO:0000256" key="10">
    <source>
        <dbReference type="SAM" id="Phobius"/>
    </source>
</evidence>
<feature type="transmembrane region" description="Helical" evidence="10">
    <location>
        <begin position="137"/>
        <end position="157"/>
    </location>
</feature>
<evidence type="ECO:0000256" key="1">
    <source>
        <dbReference type="ARBA" id="ARBA00000085"/>
    </source>
</evidence>
<dbReference type="PANTHER" id="PTHR24421:SF10">
    <property type="entry name" value="NITRATE_NITRITE SENSOR PROTEIN NARQ"/>
    <property type="match status" value="1"/>
</dbReference>
<gene>
    <name evidence="12" type="ORF">LEP48_14005</name>
</gene>
<sequence length="473" mass="50434">MSHDRPGPTSRALEWFGVDADWERVPADPRRTYRDDLWLGAAFVVLTLVGTELGRSIGYFEDVATPAWALYLLSVLGAAPLALRRRFPLVVLAVEYLHFLLVGIAVPMLTMLAPLQVAYFVALFTAVAWARDRRAMLLVVGAVLLVMFGWIVWQFAVGAGVEGIVEQMGLGDSRPGLFSPVIAMVAYTWLMNLAYFCGAIAAGQLRWHAARTRERLTEQAATIERQAAALQQQAVVRERLRIARELHDVVAHHVSVIGIQAAAARRLLAADPAAAAAPLATIEGQSREAVTQMRGLLGTLRGVDEDGGGRAGGARAGGARAGGARAPEPGLADVPALAEAADGLEVEVRIVEEPAGAAADVPASVGLSLYRTAQEALSNVRKHSTARRASVVVRVDRRPAQTGRPGAERFRHGYAEVEVLDDGRPRPGGAGTGMGLLGVRERVGTHGGVAEVGPRVTGGYRVRVRLPLPEDPS</sequence>
<feature type="transmembrane region" description="Helical" evidence="10">
    <location>
        <begin position="63"/>
        <end position="82"/>
    </location>
</feature>
<dbReference type="RefSeq" id="WP_225566219.1">
    <property type="nucleotide sequence ID" value="NZ_JAIXCQ010000010.1"/>
</dbReference>
<dbReference type="InterPro" id="IPR050482">
    <property type="entry name" value="Sensor_HK_TwoCompSys"/>
</dbReference>
<proteinExistence type="predicted"/>
<evidence type="ECO:0000256" key="3">
    <source>
        <dbReference type="ARBA" id="ARBA00022553"/>
    </source>
</evidence>
<evidence type="ECO:0000313" key="12">
    <source>
        <dbReference type="EMBL" id="MCA5894452.1"/>
    </source>
</evidence>
<keyword evidence="10" id="KW-1133">Transmembrane helix</keyword>
<feature type="transmembrane region" description="Helical" evidence="10">
    <location>
        <begin position="89"/>
        <end position="106"/>
    </location>
</feature>
<feature type="transmembrane region" description="Helical" evidence="10">
    <location>
        <begin position="37"/>
        <end position="57"/>
    </location>
</feature>
<feature type="transmembrane region" description="Helical" evidence="10">
    <location>
        <begin position="112"/>
        <end position="130"/>
    </location>
</feature>
<keyword evidence="4" id="KW-0808">Transferase</keyword>